<dbReference type="EMBL" id="PDUD01000010">
    <property type="protein sequence ID" value="PHN07259.1"/>
    <property type="molecule type" value="Genomic_DNA"/>
</dbReference>
<name>A0A2D0NGF9_FLAN2</name>
<dbReference type="InterPro" id="IPR000182">
    <property type="entry name" value="GNAT_dom"/>
</dbReference>
<organism evidence="2 3">
    <name type="scientific">Flavilitoribacter nigricans (strain ATCC 23147 / DSM 23189 / NBRC 102662 / NCIMB 1420 / SS-2)</name>
    <name type="common">Lewinella nigricans</name>
    <dbReference type="NCBI Taxonomy" id="1122177"/>
    <lineage>
        <taxon>Bacteria</taxon>
        <taxon>Pseudomonadati</taxon>
        <taxon>Bacteroidota</taxon>
        <taxon>Saprospiria</taxon>
        <taxon>Saprospirales</taxon>
        <taxon>Lewinellaceae</taxon>
        <taxon>Flavilitoribacter</taxon>
    </lineage>
</organism>
<proteinExistence type="predicted"/>
<gene>
    <name evidence="2" type="ORF">CRP01_06415</name>
</gene>
<dbReference type="AlphaFoldDB" id="A0A2D0NGF9"/>
<dbReference type="InterPro" id="IPR016181">
    <property type="entry name" value="Acyl_CoA_acyltransferase"/>
</dbReference>
<reference evidence="2 3" key="1">
    <citation type="submission" date="2017-10" db="EMBL/GenBank/DDBJ databases">
        <title>The draft genome sequence of Lewinella nigricans NBRC 102662.</title>
        <authorList>
            <person name="Wang K."/>
        </authorList>
    </citation>
    <scope>NUCLEOTIDE SEQUENCE [LARGE SCALE GENOMIC DNA]</scope>
    <source>
        <strain evidence="2 3">NBRC 102662</strain>
    </source>
</reference>
<keyword evidence="2" id="KW-0808">Transferase</keyword>
<evidence type="ECO:0000313" key="3">
    <source>
        <dbReference type="Proteomes" id="UP000223913"/>
    </source>
</evidence>
<dbReference type="Pfam" id="PF13673">
    <property type="entry name" value="Acetyltransf_10"/>
    <property type="match status" value="1"/>
</dbReference>
<dbReference type="GO" id="GO:0016747">
    <property type="term" value="F:acyltransferase activity, transferring groups other than amino-acyl groups"/>
    <property type="evidence" value="ECO:0007669"/>
    <property type="project" value="InterPro"/>
</dbReference>
<dbReference type="CDD" id="cd04301">
    <property type="entry name" value="NAT_SF"/>
    <property type="match status" value="1"/>
</dbReference>
<dbReference type="OrthoDB" id="9796171at2"/>
<accession>A0A2D0NGF9</accession>
<comment type="caution">
    <text evidence="2">The sequence shown here is derived from an EMBL/GenBank/DDBJ whole genome shotgun (WGS) entry which is preliminary data.</text>
</comment>
<dbReference type="Proteomes" id="UP000223913">
    <property type="component" value="Unassembled WGS sequence"/>
</dbReference>
<dbReference type="Gene3D" id="3.40.630.30">
    <property type="match status" value="1"/>
</dbReference>
<sequence length="154" mass="17514">MGNSPAISFECLPFYELTLDQLYELMALRQAIFVVEQDCPYLDADGKDQPAHHLLAYNQQREMVAYTRLLAPGISYDQYASIGRVITRASERRTGLGRRLMQESIAQCRKLYPDAGIKISAQCYLIEFYESFGFRSVGESYLEDGIPHISMILA</sequence>
<dbReference type="RefSeq" id="WP_099149188.1">
    <property type="nucleotide sequence ID" value="NZ_PDUD01000010.1"/>
</dbReference>
<dbReference type="PROSITE" id="PS51186">
    <property type="entry name" value="GNAT"/>
    <property type="match status" value="1"/>
</dbReference>
<evidence type="ECO:0000313" key="2">
    <source>
        <dbReference type="EMBL" id="PHN07259.1"/>
    </source>
</evidence>
<protein>
    <submittedName>
        <fullName evidence="2">GNAT family N-acetyltransferase</fullName>
    </submittedName>
</protein>
<dbReference type="SUPFAM" id="SSF55729">
    <property type="entry name" value="Acyl-CoA N-acyltransferases (Nat)"/>
    <property type="match status" value="1"/>
</dbReference>
<feature type="domain" description="N-acetyltransferase" evidence="1">
    <location>
        <begin position="12"/>
        <end position="154"/>
    </location>
</feature>
<evidence type="ECO:0000259" key="1">
    <source>
        <dbReference type="PROSITE" id="PS51186"/>
    </source>
</evidence>
<keyword evidence="3" id="KW-1185">Reference proteome</keyword>